<evidence type="ECO:0000256" key="5">
    <source>
        <dbReference type="ARBA" id="ARBA00023242"/>
    </source>
</evidence>
<accession>A0ABM5FGP9</accession>
<dbReference type="RefSeq" id="XP_072844570.1">
    <property type="nucleotide sequence ID" value="XM_072988469.1"/>
</dbReference>
<dbReference type="InterPro" id="IPR038269">
    <property type="entry name" value="SCAN_sf"/>
</dbReference>
<dbReference type="PROSITE" id="PS00028">
    <property type="entry name" value="ZINC_FINGER_C2H2_1"/>
    <property type="match status" value="3"/>
</dbReference>
<dbReference type="Proteomes" id="UP001652642">
    <property type="component" value="Chromosome 2"/>
</dbReference>
<dbReference type="InterPro" id="IPR013087">
    <property type="entry name" value="Znf_C2H2_type"/>
</dbReference>
<evidence type="ECO:0000259" key="9">
    <source>
        <dbReference type="PROSITE" id="PS50804"/>
    </source>
</evidence>
<dbReference type="Gene3D" id="3.30.160.60">
    <property type="entry name" value="Classic Zinc Finger"/>
    <property type="match status" value="4"/>
</dbReference>
<keyword evidence="4" id="KW-0862">Zinc</keyword>
<dbReference type="SUPFAM" id="SSF47353">
    <property type="entry name" value="Retrovirus capsid dimerization domain-like"/>
    <property type="match status" value="1"/>
</dbReference>
<feature type="domain" description="C2H2-type" evidence="8">
    <location>
        <begin position="674"/>
        <end position="701"/>
    </location>
</feature>
<feature type="region of interest" description="Disordered" evidence="7">
    <location>
        <begin position="472"/>
        <end position="515"/>
    </location>
</feature>
<dbReference type="InterPro" id="IPR036236">
    <property type="entry name" value="Znf_C2H2_sf"/>
</dbReference>
<dbReference type="PROSITE" id="PS50804">
    <property type="entry name" value="SCAN_BOX"/>
    <property type="match status" value="1"/>
</dbReference>
<feature type="region of interest" description="Disordered" evidence="7">
    <location>
        <begin position="1"/>
        <end position="28"/>
    </location>
</feature>
<feature type="domain" description="C2H2-type" evidence="8">
    <location>
        <begin position="618"/>
        <end position="645"/>
    </location>
</feature>
<feature type="domain" description="SCAN box" evidence="9">
    <location>
        <begin position="152"/>
        <end position="230"/>
    </location>
</feature>
<evidence type="ECO:0000256" key="6">
    <source>
        <dbReference type="PROSITE-ProRule" id="PRU00042"/>
    </source>
</evidence>
<dbReference type="Pfam" id="PF00096">
    <property type="entry name" value="zf-C2H2"/>
    <property type="match status" value="3"/>
</dbReference>
<dbReference type="Pfam" id="PF02023">
    <property type="entry name" value="SCAN"/>
    <property type="match status" value="1"/>
</dbReference>
<keyword evidence="2" id="KW-0677">Repeat</keyword>
<dbReference type="PANTHER" id="PTHR23226">
    <property type="entry name" value="ZINC FINGER AND SCAN DOMAIN-CONTAINING"/>
    <property type="match status" value="1"/>
</dbReference>
<dbReference type="InterPro" id="IPR003309">
    <property type="entry name" value="SCAN_dom"/>
</dbReference>
<dbReference type="GeneID" id="110091339"/>
<keyword evidence="3 6" id="KW-0863">Zinc-finger</keyword>
<dbReference type="CDD" id="cd07936">
    <property type="entry name" value="SCAN"/>
    <property type="match status" value="1"/>
</dbReference>
<evidence type="ECO:0000259" key="8">
    <source>
        <dbReference type="PROSITE" id="PS50157"/>
    </source>
</evidence>
<evidence type="ECO:0000256" key="4">
    <source>
        <dbReference type="ARBA" id="ARBA00022833"/>
    </source>
</evidence>
<sequence length="723" mass="82177">MEPQTASPEVAEEPERIKKCSGLASSEYPRAHPGWRVLRDVPQESCRGMQHRWEAQWQEFLETVPSPPAVWESPELTEMAPWEDAKAFLASFEQVAKACQWPQGEWVARLQPALSGEAKQAFNNLEARDREDYGKVKAAILREDAIKMEVQRQHFRQFRYEEIDEPRRIHSHLQELCHRWLRPERRSKEQILELLILEQFLASLPPDLQGWIRAGGPDTCSQAVALVEDFLMSQQEAEREKWQEPLPEMTKISPEAEKASMGVLQKQVQKEVKQNRSKDNGLLDSGNQDPRDPRSLLPHPDEPEIAEADLTEVSMNFREAEATRHMVELTPAPPGQQTMFWQVMQEEEGGAESLEGLLVPKPELASRPEEAEEEMFVPFPVASERLLGQDSGTEKRSWVKRETSQEEKTGALTGLSPWMVPSAMAEVQEQRCDGKRSRLKMEASQEGKIGTLGEISQWNIPATAALHEQRCESKGQEGKKPVVGEKESGDLLADGTATSSRASVPPSRAGRPVVPTYGRRCHYRVGLLTTATPGEDDSERPTWDGSVRQKSHDRRCQTGEKALKCPDYGKGFRPRENLARHRRLNPEEKAHSCLKGGAAASRPQNNLLRPARPGKRRHKCPMCGKDFPSRGKLVRHVRIHTGERPFKCSQCGRVFTQSAHLRRHQRIHTGEKPHVCPECEKRFSRSDELISHQRTHGRDRKECRERWKAAGNEEDQIRDGSTL</sequence>
<evidence type="ECO:0000313" key="11">
    <source>
        <dbReference type="RefSeq" id="XP_072844570.1"/>
    </source>
</evidence>
<feature type="compositionally biased region" description="Basic and acidic residues" evidence="7">
    <location>
        <begin position="268"/>
        <end position="281"/>
    </location>
</feature>
<gene>
    <name evidence="11" type="primary">LOC110091339</name>
</gene>
<keyword evidence="1" id="KW-0479">Metal-binding</keyword>
<protein>
    <submittedName>
        <fullName evidence="11">Uncharacterized protein isoform X3</fullName>
    </submittedName>
</protein>
<reference evidence="10" key="1">
    <citation type="submission" date="2025-05" db="UniProtKB">
        <authorList>
            <consortium name="RefSeq"/>
        </authorList>
    </citation>
    <scope>NUCLEOTIDE SEQUENCE [LARGE SCALE GENOMIC DNA]</scope>
</reference>
<dbReference type="SMART" id="SM00355">
    <property type="entry name" value="ZnF_C2H2"/>
    <property type="match status" value="3"/>
</dbReference>
<feature type="region of interest" description="Disordered" evidence="7">
    <location>
        <begin position="530"/>
        <end position="556"/>
    </location>
</feature>
<dbReference type="Gene3D" id="1.10.4020.10">
    <property type="entry name" value="DNA breaking-rejoining enzymes"/>
    <property type="match status" value="1"/>
</dbReference>
<dbReference type="PANTHER" id="PTHR23226:SF379">
    <property type="entry name" value="C2H2-TYPE DOMAIN-CONTAINING PROTEIN"/>
    <property type="match status" value="1"/>
</dbReference>
<feature type="compositionally biased region" description="Basic and acidic residues" evidence="7">
    <location>
        <begin position="472"/>
        <end position="489"/>
    </location>
</feature>
<feature type="region of interest" description="Disordered" evidence="7">
    <location>
        <begin position="595"/>
        <end position="625"/>
    </location>
</feature>
<dbReference type="SMART" id="SM00431">
    <property type="entry name" value="SCAN"/>
    <property type="match status" value="1"/>
</dbReference>
<evidence type="ECO:0000256" key="1">
    <source>
        <dbReference type="ARBA" id="ARBA00022723"/>
    </source>
</evidence>
<feature type="compositionally biased region" description="Basic and acidic residues" evidence="7">
    <location>
        <begin position="289"/>
        <end position="302"/>
    </location>
</feature>
<dbReference type="SUPFAM" id="SSF57667">
    <property type="entry name" value="beta-beta-alpha zinc fingers"/>
    <property type="match status" value="3"/>
</dbReference>
<organism evidence="10 11">
    <name type="scientific">Pogona vitticeps</name>
    <name type="common">central bearded dragon</name>
    <dbReference type="NCBI Taxonomy" id="103695"/>
    <lineage>
        <taxon>Eukaryota</taxon>
        <taxon>Metazoa</taxon>
        <taxon>Chordata</taxon>
        <taxon>Craniata</taxon>
        <taxon>Vertebrata</taxon>
        <taxon>Euteleostomi</taxon>
        <taxon>Lepidosauria</taxon>
        <taxon>Squamata</taxon>
        <taxon>Bifurcata</taxon>
        <taxon>Unidentata</taxon>
        <taxon>Episquamata</taxon>
        <taxon>Toxicofera</taxon>
        <taxon>Iguania</taxon>
        <taxon>Acrodonta</taxon>
        <taxon>Agamidae</taxon>
        <taxon>Amphibolurinae</taxon>
        <taxon>Pogona</taxon>
    </lineage>
</organism>
<evidence type="ECO:0000256" key="2">
    <source>
        <dbReference type="ARBA" id="ARBA00022737"/>
    </source>
</evidence>
<dbReference type="PROSITE" id="PS50157">
    <property type="entry name" value="ZINC_FINGER_C2H2_2"/>
    <property type="match status" value="4"/>
</dbReference>
<name>A0ABM5FGP9_9SAUR</name>
<keyword evidence="10" id="KW-1185">Reference proteome</keyword>
<feature type="domain" description="C2H2-type" evidence="8">
    <location>
        <begin position="646"/>
        <end position="673"/>
    </location>
</feature>
<feature type="domain" description="C2H2-type" evidence="8">
    <location>
        <begin position="563"/>
        <end position="590"/>
    </location>
</feature>
<proteinExistence type="predicted"/>
<evidence type="ECO:0000256" key="3">
    <source>
        <dbReference type="ARBA" id="ARBA00022771"/>
    </source>
</evidence>
<reference evidence="11" key="2">
    <citation type="submission" date="2025-08" db="UniProtKB">
        <authorList>
            <consortium name="RefSeq"/>
        </authorList>
    </citation>
    <scope>IDENTIFICATION</scope>
</reference>
<evidence type="ECO:0000256" key="7">
    <source>
        <dbReference type="SAM" id="MobiDB-lite"/>
    </source>
</evidence>
<feature type="region of interest" description="Disordered" evidence="7">
    <location>
        <begin position="256"/>
        <end position="306"/>
    </location>
</feature>
<keyword evidence="5" id="KW-0539">Nucleus</keyword>
<evidence type="ECO:0000313" key="10">
    <source>
        <dbReference type="Proteomes" id="UP001652642"/>
    </source>
</evidence>